<dbReference type="Gene3D" id="3.30.420.380">
    <property type="match status" value="1"/>
</dbReference>
<dbReference type="SUPFAM" id="SSF53067">
    <property type="entry name" value="Actin-like ATPase domain"/>
    <property type="match status" value="1"/>
</dbReference>
<dbReference type="EMBL" id="CP039965">
    <property type="protein sequence ID" value="QCO57192.1"/>
    <property type="molecule type" value="Genomic_DNA"/>
</dbReference>
<feature type="region of interest" description="Disordered" evidence="2">
    <location>
        <begin position="839"/>
        <end position="868"/>
    </location>
</feature>
<reference evidence="4 5" key="1">
    <citation type="submission" date="2019-05" db="EMBL/GenBank/DDBJ databases">
        <title>Pseudorhodobacter turbinis sp. nov., isolated from the gut of the Korean turban shell.</title>
        <authorList>
            <person name="Jeong Y.-S."/>
            <person name="Kang W.-R."/>
            <person name="Bae J.-W."/>
        </authorList>
    </citation>
    <scope>NUCLEOTIDE SEQUENCE [LARGE SCALE GENOMIC DNA]</scope>
    <source>
        <strain evidence="4 5">S12M18</strain>
        <plasmid evidence="4 5">unnamed1</plasmid>
    </source>
</reference>
<proteinExistence type="predicted"/>
<keyword evidence="3" id="KW-0812">Transmembrane</keyword>
<dbReference type="Proteomes" id="UP000298631">
    <property type="component" value="Plasmid unnamed1"/>
</dbReference>
<evidence type="ECO:0000313" key="4">
    <source>
        <dbReference type="EMBL" id="QCO57192.1"/>
    </source>
</evidence>
<dbReference type="KEGG" id="pseb:EOK75_15625"/>
<dbReference type="OrthoDB" id="7870459at2"/>
<organism evidence="4 5">
    <name type="scientific">Pseudorhodobacter turbinis</name>
    <dbReference type="NCBI Taxonomy" id="2500533"/>
    <lineage>
        <taxon>Bacteria</taxon>
        <taxon>Pseudomonadati</taxon>
        <taxon>Pseudomonadota</taxon>
        <taxon>Alphaproteobacteria</taxon>
        <taxon>Rhodobacterales</taxon>
        <taxon>Paracoccaceae</taxon>
        <taxon>Pseudorhodobacter</taxon>
    </lineage>
</organism>
<geneLocation type="plasmid" evidence="4 5">
    <name>unnamed1</name>
</geneLocation>
<evidence type="ECO:0008006" key="6">
    <source>
        <dbReference type="Google" id="ProtNLM"/>
    </source>
</evidence>
<keyword evidence="4" id="KW-0614">Plasmid</keyword>
<keyword evidence="3" id="KW-0472">Membrane</keyword>
<feature type="compositionally biased region" description="Low complexity" evidence="2">
    <location>
        <begin position="290"/>
        <end position="305"/>
    </location>
</feature>
<dbReference type="AlphaFoldDB" id="A0A4P8EJZ7"/>
<keyword evidence="1" id="KW-0175">Coiled coil</keyword>
<feature type="region of interest" description="Disordered" evidence="2">
    <location>
        <begin position="577"/>
        <end position="658"/>
    </location>
</feature>
<dbReference type="RefSeq" id="WP_137194996.1">
    <property type="nucleotide sequence ID" value="NZ_CP039965.1"/>
</dbReference>
<keyword evidence="3" id="KW-1133">Transmembrane helix</keyword>
<feature type="region of interest" description="Disordered" evidence="2">
    <location>
        <begin position="693"/>
        <end position="774"/>
    </location>
</feature>
<name>A0A4P8EJZ7_9RHOB</name>
<keyword evidence="5" id="KW-1185">Reference proteome</keyword>
<feature type="coiled-coil region" evidence="1">
    <location>
        <begin position="198"/>
        <end position="247"/>
    </location>
</feature>
<evidence type="ECO:0000313" key="5">
    <source>
        <dbReference type="Proteomes" id="UP000298631"/>
    </source>
</evidence>
<feature type="region of interest" description="Disordered" evidence="2">
    <location>
        <begin position="253"/>
        <end position="519"/>
    </location>
</feature>
<feature type="compositionally biased region" description="Low complexity" evidence="2">
    <location>
        <begin position="253"/>
        <end position="267"/>
    </location>
</feature>
<evidence type="ECO:0000256" key="2">
    <source>
        <dbReference type="SAM" id="MobiDB-lite"/>
    </source>
</evidence>
<evidence type="ECO:0000256" key="1">
    <source>
        <dbReference type="SAM" id="Coils"/>
    </source>
</evidence>
<feature type="compositionally biased region" description="Low complexity" evidence="2">
    <location>
        <begin position="577"/>
        <end position="590"/>
    </location>
</feature>
<sequence>MKPNFALNITDDAASLLHRTARGWTEVGSVDFDNPDLGAALGYLRSSAVGLAPHGITTKLVLPPSQILYTTVAAPGPDKAAREEQIRAGLEGLTPYDVGDLVFDWSGTGPEVQVAVVARETLDEAEAFATAHRFNPVSFVTTPGDGQFSGEPWFGPTALSTTLLPTGEEVARDQAPISATSSEAEATLKADEDALHKIEAAKAERELRAQELAQAEAKRLVEEAEKAKLAYKEREKARAAMAEADRERAITAAAAAAAPVAPKASADPEPPKATPTEARPAPDPAPTEAPPAKVEASEPAPASPSEKPPEPEAPDARPSPSQPDEAVEPPKPTPEPKDEPTTKPDEAPKDVAKPELPKTDPAKAEPEAPKPVEPTVSKPNEAKPEALKTEPSKPAPAETTPQASRPVQGPMQPTAEIKHLSAAIGPAAPVLPKASAKTDTPKITATPDAPKVAPKPLNGTSPFAQGAKPELPKEKSGKKAAAAATISSVPTKAEALSRFKSKVSENPPDVPRTAASGDASMGEMGAKLAIRRGKPRFLGLILTVILLAVLASIAAWSSVYLSRNTSEAEQTLIAEAPEPSEPTAPVEAAPQPADVPEPGPDVPASDVEVQAEGPGRGPQDEIMLAGTDLRPPAFDPVARPLPRARPDGAPDPAMPPPPFGTEYTFDENGGILATANGVIMPEGFWLIAARPPVVPPTRATPEPAPAPAPEETAAPSLTPPVADGTFRPDQNAEDRKPRGRPAALDVVPAAEPAQPEDDAALTDAGPDLLQFASLRPPVRPEPVLTAAEIARESASGASLMASARPQDDLIRVAMSPRPAARPSDFSGAIAAAVSAAARETSRNQAAQQRSADPEEAAEPEVKASAAPRIPTRASVAKQATFKNAINLSKTNLIGVYGSKKKRYALVRTSSGRYQKVRVGDRVDGGTVAAITTTEVRYKKSGRMLSLTMPKG</sequence>
<dbReference type="InterPro" id="IPR043129">
    <property type="entry name" value="ATPase_NBD"/>
</dbReference>
<protein>
    <recommendedName>
        <fullName evidence="6">Translation initiation factor 2</fullName>
    </recommendedName>
</protein>
<gene>
    <name evidence="4" type="ORF">EOK75_15625</name>
</gene>
<evidence type="ECO:0000256" key="3">
    <source>
        <dbReference type="SAM" id="Phobius"/>
    </source>
</evidence>
<feature type="compositionally biased region" description="Basic and acidic residues" evidence="2">
    <location>
        <begin position="380"/>
        <end position="391"/>
    </location>
</feature>
<accession>A0A4P8EJZ7</accession>
<feature type="compositionally biased region" description="Basic and acidic residues" evidence="2">
    <location>
        <begin position="334"/>
        <end position="370"/>
    </location>
</feature>
<feature type="transmembrane region" description="Helical" evidence="3">
    <location>
        <begin position="537"/>
        <end position="561"/>
    </location>
</feature>